<evidence type="ECO:0000256" key="4">
    <source>
        <dbReference type="ARBA" id="ARBA00023315"/>
    </source>
</evidence>
<dbReference type="AlphaFoldDB" id="A0A248LN82"/>
<dbReference type="InterPro" id="IPR001451">
    <property type="entry name" value="Hexapep"/>
</dbReference>
<dbReference type="RefSeq" id="WP_088861626.1">
    <property type="nucleotide sequence ID" value="NZ_CP022115.1"/>
</dbReference>
<proteinExistence type="inferred from homology"/>
<dbReference type="EMBL" id="CP022115">
    <property type="protein sequence ID" value="ASJ25959.1"/>
    <property type="molecule type" value="Genomic_DNA"/>
</dbReference>
<dbReference type="InterPro" id="IPR018357">
    <property type="entry name" value="Hexapep_transf_CS"/>
</dbReference>
<organism evidence="5 6">
    <name type="scientific">Laribacter hongkongensis</name>
    <dbReference type="NCBI Taxonomy" id="168471"/>
    <lineage>
        <taxon>Bacteria</taxon>
        <taxon>Pseudomonadati</taxon>
        <taxon>Pseudomonadota</taxon>
        <taxon>Betaproteobacteria</taxon>
        <taxon>Neisseriales</taxon>
        <taxon>Aquaspirillaceae</taxon>
        <taxon>Laribacter</taxon>
    </lineage>
</organism>
<keyword evidence="3" id="KW-0677">Repeat</keyword>
<dbReference type="InterPro" id="IPR050179">
    <property type="entry name" value="Trans_hexapeptide_repeat"/>
</dbReference>
<dbReference type="PROSITE" id="PS00101">
    <property type="entry name" value="HEXAPEP_TRANSFERASES"/>
    <property type="match status" value="1"/>
</dbReference>
<dbReference type="PANTHER" id="PTHR43300:SF11">
    <property type="entry name" value="ACETYLTRANSFERASE RV3034C-RELATED"/>
    <property type="match status" value="1"/>
</dbReference>
<dbReference type="PANTHER" id="PTHR43300">
    <property type="entry name" value="ACETYLTRANSFERASE"/>
    <property type="match status" value="1"/>
</dbReference>
<evidence type="ECO:0000256" key="3">
    <source>
        <dbReference type="ARBA" id="ARBA00022737"/>
    </source>
</evidence>
<dbReference type="OrthoDB" id="272049at2"/>
<dbReference type="SUPFAM" id="SSF51161">
    <property type="entry name" value="Trimeric LpxA-like enzymes"/>
    <property type="match status" value="1"/>
</dbReference>
<reference evidence="6" key="1">
    <citation type="submission" date="2017-06" db="EMBL/GenBank/DDBJ databases">
        <title>Whole genome sequence of Laribacter hongkongensis LHGZ1.</title>
        <authorList>
            <person name="Chen D."/>
            <person name="Wu H."/>
            <person name="Chen J."/>
        </authorList>
    </citation>
    <scope>NUCLEOTIDE SEQUENCE [LARGE SCALE GENOMIC DNA]</scope>
    <source>
        <strain evidence="6">LHGZ1</strain>
    </source>
</reference>
<dbReference type="Gene3D" id="2.160.10.10">
    <property type="entry name" value="Hexapeptide repeat proteins"/>
    <property type="match status" value="1"/>
</dbReference>
<sequence length="201" mass="22821">MRFLKKINRNLKLRSIRKLPAHERGAARFKLEYGEKYKYGFASYGIPTIEDWEQGSTVEIGSFCSIAKNVLILLGGNHRLDWISTYPFTPMFHTKNPSMKDYNTTKGNVIIKNDVWIGMNSIILSGVTIGNGAVIAAGSVVTKDIPDYAVAAGNPARVIKYRFTQETIDLLLNTKWWEQNPSWIINNIDILESRNIELLKK</sequence>
<protein>
    <submittedName>
        <fullName evidence="5">Acetyltransferase</fullName>
    </submittedName>
</protein>
<keyword evidence="4" id="KW-0012">Acyltransferase</keyword>
<evidence type="ECO:0000256" key="1">
    <source>
        <dbReference type="ARBA" id="ARBA00007274"/>
    </source>
</evidence>
<keyword evidence="2 5" id="KW-0808">Transferase</keyword>
<dbReference type="CDD" id="cd03349">
    <property type="entry name" value="LbH_XAT"/>
    <property type="match status" value="1"/>
</dbReference>
<comment type="similarity">
    <text evidence="1">Belongs to the transferase hexapeptide repeat family.</text>
</comment>
<accession>A0A248LN82</accession>
<evidence type="ECO:0000313" key="6">
    <source>
        <dbReference type="Proteomes" id="UP000197424"/>
    </source>
</evidence>
<evidence type="ECO:0000313" key="5">
    <source>
        <dbReference type="EMBL" id="ASJ25959.1"/>
    </source>
</evidence>
<evidence type="ECO:0000256" key="2">
    <source>
        <dbReference type="ARBA" id="ARBA00022679"/>
    </source>
</evidence>
<dbReference type="Pfam" id="PF00132">
    <property type="entry name" value="Hexapep"/>
    <property type="match status" value="1"/>
</dbReference>
<name>A0A248LN82_9NEIS</name>
<gene>
    <name evidence="5" type="ORF">LHGZ1_3128</name>
</gene>
<dbReference type="Proteomes" id="UP000197424">
    <property type="component" value="Chromosome"/>
</dbReference>
<dbReference type="GO" id="GO:0016746">
    <property type="term" value="F:acyltransferase activity"/>
    <property type="evidence" value="ECO:0007669"/>
    <property type="project" value="UniProtKB-KW"/>
</dbReference>
<dbReference type="InterPro" id="IPR011004">
    <property type="entry name" value="Trimer_LpxA-like_sf"/>
</dbReference>